<reference evidence="1" key="1">
    <citation type="submission" date="2020-08" db="EMBL/GenBank/DDBJ databases">
        <title>Multicomponent nature underlies the extraordinary mechanical properties of spider dragline silk.</title>
        <authorList>
            <person name="Kono N."/>
            <person name="Nakamura H."/>
            <person name="Mori M."/>
            <person name="Yoshida Y."/>
            <person name="Ohtoshi R."/>
            <person name="Malay A.D."/>
            <person name="Moran D.A.P."/>
            <person name="Tomita M."/>
            <person name="Numata K."/>
            <person name="Arakawa K."/>
        </authorList>
    </citation>
    <scope>NUCLEOTIDE SEQUENCE</scope>
</reference>
<dbReference type="AlphaFoldDB" id="A0A8X6MPY1"/>
<protein>
    <submittedName>
        <fullName evidence="1">Uncharacterized protein</fullName>
    </submittedName>
</protein>
<dbReference type="OrthoDB" id="6415905at2759"/>
<dbReference type="EMBL" id="BMAW01049666">
    <property type="protein sequence ID" value="GFS71711.1"/>
    <property type="molecule type" value="Genomic_DNA"/>
</dbReference>
<evidence type="ECO:0000313" key="1">
    <source>
        <dbReference type="EMBL" id="GFS71711.1"/>
    </source>
</evidence>
<keyword evidence="2" id="KW-1185">Reference proteome</keyword>
<dbReference type="Proteomes" id="UP000887013">
    <property type="component" value="Unassembled WGS sequence"/>
</dbReference>
<proteinExistence type="predicted"/>
<name>A0A8X6MPY1_NEPPI</name>
<organism evidence="1 2">
    <name type="scientific">Nephila pilipes</name>
    <name type="common">Giant wood spider</name>
    <name type="synonym">Nephila maculata</name>
    <dbReference type="NCBI Taxonomy" id="299642"/>
    <lineage>
        <taxon>Eukaryota</taxon>
        <taxon>Metazoa</taxon>
        <taxon>Ecdysozoa</taxon>
        <taxon>Arthropoda</taxon>
        <taxon>Chelicerata</taxon>
        <taxon>Arachnida</taxon>
        <taxon>Araneae</taxon>
        <taxon>Araneomorphae</taxon>
        <taxon>Entelegynae</taxon>
        <taxon>Araneoidea</taxon>
        <taxon>Nephilidae</taxon>
        <taxon>Nephila</taxon>
    </lineage>
</organism>
<comment type="caution">
    <text evidence="1">The sequence shown here is derived from an EMBL/GenBank/DDBJ whole genome shotgun (WGS) entry which is preliminary data.</text>
</comment>
<accession>A0A8X6MPY1</accession>
<gene>
    <name evidence="1" type="ORF">NPIL_267361</name>
</gene>
<sequence>MGQTAWGISTTPLRNAIRHHHTLPVTLNRSLVSLWPIRANGWATPPLDWHRRQQTKQDGGGRTDLNYFAPAVRFDRRFAFG</sequence>
<evidence type="ECO:0000313" key="2">
    <source>
        <dbReference type="Proteomes" id="UP000887013"/>
    </source>
</evidence>